<dbReference type="Pfam" id="PF00010">
    <property type="entry name" value="HLH"/>
    <property type="match status" value="1"/>
</dbReference>
<dbReference type="InterPro" id="IPR036638">
    <property type="entry name" value="HLH_DNA-bd_sf"/>
</dbReference>
<keyword evidence="4" id="KW-1185">Reference proteome</keyword>
<dbReference type="InterPro" id="IPR011598">
    <property type="entry name" value="bHLH_dom"/>
</dbReference>
<evidence type="ECO:0000256" key="1">
    <source>
        <dbReference type="SAM" id="MobiDB-lite"/>
    </source>
</evidence>
<feature type="region of interest" description="Disordered" evidence="1">
    <location>
        <begin position="213"/>
        <end position="312"/>
    </location>
</feature>
<dbReference type="SUPFAM" id="SSF47459">
    <property type="entry name" value="HLH, helix-loop-helix DNA-binding domain"/>
    <property type="match status" value="1"/>
</dbReference>
<evidence type="ECO:0000313" key="3">
    <source>
        <dbReference type="EMBL" id="KAG7290532.1"/>
    </source>
</evidence>
<dbReference type="AlphaFoldDB" id="A0AAD4EZV4"/>
<protein>
    <recommendedName>
        <fullName evidence="2">BHLH domain-containing protein</fullName>
    </recommendedName>
</protein>
<feature type="compositionally biased region" description="Low complexity" evidence="1">
    <location>
        <begin position="265"/>
        <end position="291"/>
    </location>
</feature>
<dbReference type="Gene3D" id="4.10.280.10">
    <property type="entry name" value="Helix-loop-helix DNA-binding domain"/>
    <property type="match status" value="1"/>
</dbReference>
<feature type="domain" description="BHLH" evidence="2">
    <location>
        <begin position="307"/>
        <end position="335"/>
    </location>
</feature>
<feature type="region of interest" description="Disordered" evidence="1">
    <location>
        <begin position="338"/>
        <end position="383"/>
    </location>
</feature>
<feature type="compositionally biased region" description="Polar residues" evidence="1">
    <location>
        <begin position="252"/>
        <end position="264"/>
    </location>
</feature>
<comment type="caution">
    <text evidence="3">The sequence shown here is derived from an EMBL/GenBank/DDBJ whole genome shotgun (WGS) entry which is preliminary data.</text>
</comment>
<evidence type="ECO:0000259" key="2">
    <source>
        <dbReference type="Pfam" id="PF00010"/>
    </source>
</evidence>
<dbReference type="Proteomes" id="UP001197093">
    <property type="component" value="Unassembled WGS sequence"/>
</dbReference>
<sequence>MPYAGYIGFGVEISDDTRTSADSGLQELIAGGAAAGFEPGGLDRHGPLYQATPYANRTMPEQGDFVYPTNVFPTTSQPTFSAAPSAYPGLAPGANSVDTAASVSWQPATGALYGSDGSPAVSTGSGASVFGFASQQTTPNPYAGGYVSPTALQNAPQSGFEVYSWPRPGDGTVTLGTPNPGTLPSPALQNFEMLAVSPEGAFSDSDPAMYGEVEGWQQQQQQQQQHQQPNQGMHVETAETPRHKRAKKSIDEQTAPSLSTQAGTASKAPKPSASASASGKAKLRSASRASKNTQHRPEETPQERKSRNSHNLVEKQYRNRLNMQFEILMNTLPESMRSAPAVGWGRGRARREGTRMAKAEAEGREEGGPAPRCTERLMSARDG</sequence>
<dbReference type="EMBL" id="JAHCVI010000001">
    <property type="protein sequence ID" value="KAG7290532.1"/>
    <property type="molecule type" value="Genomic_DNA"/>
</dbReference>
<dbReference type="GO" id="GO:0046983">
    <property type="term" value="F:protein dimerization activity"/>
    <property type="evidence" value="ECO:0007669"/>
    <property type="project" value="InterPro"/>
</dbReference>
<accession>A0AAD4EZV4</accession>
<name>A0AAD4EZV4_9PEZI</name>
<feature type="compositionally biased region" description="Basic and acidic residues" evidence="1">
    <location>
        <begin position="295"/>
        <end position="312"/>
    </location>
</feature>
<feature type="compositionally biased region" description="Low complexity" evidence="1">
    <location>
        <begin position="217"/>
        <end position="228"/>
    </location>
</feature>
<feature type="compositionally biased region" description="Basic and acidic residues" evidence="1">
    <location>
        <begin position="350"/>
        <end position="383"/>
    </location>
</feature>
<organism evidence="3 4">
    <name type="scientific">Staphylotrichum longicolle</name>
    <dbReference type="NCBI Taxonomy" id="669026"/>
    <lineage>
        <taxon>Eukaryota</taxon>
        <taxon>Fungi</taxon>
        <taxon>Dikarya</taxon>
        <taxon>Ascomycota</taxon>
        <taxon>Pezizomycotina</taxon>
        <taxon>Sordariomycetes</taxon>
        <taxon>Sordariomycetidae</taxon>
        <taxon>Sordariales</taxon>
        <taxon>Chaetomiaceae</taxon>
        <taxon>Staphylotrichum</taxon>
    </lineage>
</organism>
<proteinExistence type="predicted"/>
<reference evidence="3" key="1">
    <citation type="submission" date="2023-02" db="EMBL/GenBank/DDBJ databases">
        <authorList>
            <person name="Palmer J.M."/>
        </authorList>
    </citation>
    <scope>NUCLEOTIDE SEQUENCE</scope>
    <source>
        <strain evidence="3">FW57</strain>
    </source>
</reference>
<gene>
    <name evidence="3" type="ORF">NEMBOFW57_000535</name>
</gene>
<evidence type="ECO:0000313" key="4">
    <source>
        <dbReference type="Proteomes" id="UP001197093"/>
    </source>
</evidence>